<feature type="compositionally biased region" description="Pro residues" evidence="9">
    <location>
        <begin position="104"/>
        <end position="118"/>
    </location>
</feature>
<evidence type="ECO:0000313" key="11">
    <source>
        <dbReference type="Proteomes" id="UP000229263"/>
    </source>
</evidence>
<evidence type="ECO:0000256" key="5">
    <source>
        <dbReference type="ARBA" id="ARBA00022989"/>
    </source>
</evidence>
<evidence type="ECO:0000256" key="4">
    <source>
        <dbReference type="ARBA" id="ARBA00022927"/>
    </source>
</evidence>
<evidence type="ECO:0000256" key="3">
    <source>
        <dbReference type="ARBA" id="ARBA00022692"/>
    </source>
</evidence>
<comment type="subcellular location">
    <subcellularLocation>
        <location evidence="1">Membrane</location>
        <topology evidence="1">Single-pass membrane protein</topology>
    </subcellularLocation>
</comment>
<comment type="caution">
    <text evidence="10">The sequence shown here is derived from an EMBL/GenBank/DDBJ whole genome shotgun (WGS) entry which is preliminary data.</text>
</comment>
<dbReference type="RefSeq" id="WP_245858455.1">
    <property type="nucleotide sequence ID" value="NZ_PGEY01000001.1"/>
</dbReference>
<keyword evidence="4" id="KW-0653">Protein transport</keyword>
<keyword evidence="11" id="KW-1185">Reference proteome</keyword>
<keyword evidence="7" id="KW-0472">Membrane</keyword>
<dbReference type="Gene3D" id="1.20.5.3310">
    <property type="match status" value="1"/>
</dbReference>
<proteinExistence type="predicted"/>
<organism evidence="10 11">
    <name type="scientific">Glutamicibacter mysorens</name>
    <dbReference type="NCBI Taxonomy" id="257984"/>
    <lineage>
        <taxon>Bacteria</taxon>
        <taxon>Bacillati</taxon>
        <taxon>Actinomycetota</taxon>
        <taxon>Actinomycetes</taxon>
        <taxon>Micrococcales</taxon>
        <taxon>Micrococcaceae</taxon>
        <taxon>Glutamicibacter</taxon>
    </lineage>
</organism>
<dbReference type="Pfam" id="PF02416">
    <property type="entry name" value="TatA_B_E"/>
    <property type="match status" value="1"/>
</dbReference>
<evidence type="ECO:0000256" key="2">
    <source>
        <dbReference type="ARBA" id="ARBA00022448"/>
    </source>
</evidence>
<feature type="region of interest" description="Disordered" evidence="9">
    <location>
        <begin position="89"/>
        <end position="126"/>
    </location>
</feature>
<evidence type="ECO:0000256" key="8">
    <source>
        <dbReference type="SAM" id="Coils"/>
    </source>
</evidence>
<keyword evidence="5" id="KW-1133">Transmembrane helix</keyword>
<protein>
    <submittedName>
        <fullName evidence="10">Sec-independent protein translocase protein TatB</fullName>
    </submittedName>
</protein>
<dbReference type="InterPro" id="IPR003369">
    <property type="entry name" value="TatA/B/E"/>
</dbReference>
<gene>
    <name evidence="10" type="ORF">ATK23_3063</name>
</gene>
<keyword evidence="2" id="KW-0813">Transport</keyword>
<dbReference type="EMBL" id="PGEY01000001">
    <property type="protein sequence ID" value="PJJ45768.1"/>
    <property type="molecule type" value="Genomic_DNA"/>
</dbReference>
<name>A0ABX4N298_9MICC</name>
<dbReference type="PRINTS" id="PR01506">
    <property type="entry name" value="TATBPROTEIN"/>
</dbReference>
<evidence type="ECO:0000256" key="9">
    <source>
        <dbReference type="SAM" id="MobiDB-lite"/>
    </source>
</evidence>
<evidence type="ECO:0000256" key="7">
    <source>
        <dbReference type="ARBA" id="ARBA00023136"/>
    </source>
</evidence>
<dbReference type="Proteomes" id="UP000229263">
    <property type="component" value="Unassembled WGS sequence"/>
</dbReference>
<keyword evidence="6" id="KW-0811">Translocation</keyword>
<feature type="coiled-coil region" evidence="8">
    <location>
        <begin position="31"/>
        <end position="58"/>
    </location>
</feature>
<accession>A0ABX4N298</accession>
<evidence type="ECO:0000256" key="6">
    <source>
        <dbReference type="ARBA" id="ARBA00023010"/>
    </source>
</evidence>
<sequence>MSIAGINGNEFIVLAILAAVLLGPEKLPDYARKTATLIRQLRRLAADAEEQLREDLGDEFEDLDLKRLDPRQYDPRRIISDALRENLDELTGQALSDSATARKPAPPRSPPPPAPSDPAPFDDEST</sequence>
<reference evidence="10 11" key="1">
    <citation type="submission" date="2017-11" db="EMBL/GenBank/DDBJ databases">
        <title>Sequencing the genomes of 1000 actinobacteria strains.</title>
        <authorList>
            <person name="Klenk H.-P."/>
        </authorList>
    </citation>
    <scope>NUCLEOTIDE SEQUENCE [LARGE SCALE GENOMIC DNA]</scope>
    <source>
        <strain evidence="10 11">DSM 12798</strain>
    </source>
</reference>
<evidence type="ECO:0000313" key="10">
    <source>
        <dbReference type="EMBL" id="PJJ45768.1"/>
    </source>
</evidence>
<keyword evidence="8" id="KW-0175">Coiled coil</keyword>
<evidence type="ECO:0000256" key="1">
    <source>
        <dbReference type="ARBA" id="ARBA00004167"/>
    </source>
</evidence>
<keyword evidence="3" id="KW-0812">Transmembrane</keyword>